<gene>
    <name evidence="2" type="ordered locus">Adeh_2081</name>
</gene>
<dbReference type="AlphaFoldDB" id="Q2IJM2"/>
<evidence type="ECO:0000256" key="1">
    <source>
        <dbReference type="SAM" id="Phobius"/>
    </source>
</evidence>
<dbReference type="RefSeq" id="WP_011421133.1">
    <property type="nucleotide sequence ID" value="NC_007760.1"/>
</dbReference>
<keyword evidence="1" id="KW-0472">Membrane</keyword>
<dbReference type="OrthoDB" id="9964285at2"/>
<dbReference type="Proteomes" id="UP000001935">
    <property type="component" value="Chromosome"/>
</dbReference>
<dbReference type="STRING" id="290397.Adeh_2081"/>
<keyword evidence="1" id="KW-0812">Transmembrane</keyword>
<evidence type="ECO:0000313" key="2">
    <source>
        <dbReference type="EMBL" id="ABC81851.1"/>
    </source>
</evidence>
<reference evidence="2 3" key="1">
    <citation type="submission" date="2006-01" db="EMBL/GenBank/DDBJ databases">
        <title>Complete sequence of Anaeromyxobacter dehalogenans 2CP-C.</title>
        <authorList>
            <consortium name="US DOE Joint Genome Institute"/>
            <person name="Copeland A."/>
            <person name="Lucas S."/>
            <person name="Lapidus A."/>
            <person name="Barry K."/>
            <person name="Detter J.C."/>
            <person name="Glavina T."/>
            <person name="Hammon N."/>
            <person name="Israni S."/>
            <person name="Pitluck S."/>
            <person name="Brettin T."/>
            <person name="Bruce D."/>
            <person name="Han C."/>
            <person name="Tapia R."/>
            <person name="Gilna P."/>
            <person name="Kiss H."/>
            <person name="Schmutz J."/>
            <person name="Larimer F."/>
            <person name="Land M."/>
            <person name="Kyrpides N."/>
            <person name="Anderson I."/>
            <person name="Sanford R.A."/>
            <person name="Ritalahti K.M."/>
            <person name="Thomas H.S."/>
            <person name="Kirby J.R."/>
            <person name="Zhulin I.B."/>
            <person name="Loeffler F.E."/>
            <person name="Richardson P."/>
        </authorList>
    </citation>
    <scope>NUCLEOTIDE SEQUENCE [LARGE SCALE GENOMIC DNA]</scope>
    <source>
        <strain evidence="2 3">2CP-C</strain>
    </source>
</reference>
<dbReference type="KEGG" id="ade:Adeh_2081"/>
<proteinExistence type="predicted"/>
<feature type="transmembrane region" description="Helical" evidence="1">
    <location>
        <begin position="30"/>
        <end position="54"/>
    </location>
</feature>
<feature type="transmembrane region" description="Helical" evidence="1">
    <location>
        <begin position="193"/>
        <end position="210"/>
    </location>
</feature>
<name>Q2IJM2_ANADE</name>
<dbReference type="EMBL" id="CP000251">
    <property type="protein sequence ID" value="ABC81851.1"/>
    <property type="molecule type" value="Genomic_DNA"/>
</dbReference>
<feature type="transmembrane region" description="Helical" evidence="1">
    <location>
        <begin position="66"/>
        <end position="89"/>
    </location>
</feature>
<keyword evidence="1" id="KW-1133">Transmembrane helix</keyword>
<evidence type="ECO:0000313" key="3">
    <source>
        <dbReference type="Proteomes" id="UP000001935"/>
    </source>
</evidence>
<feature type="transmembrane region" description="Helical" evidence="1">
    <location>
        <begin position="216"/>
        <end position="237"/>
    </location>
</feature>
<accession>Q2IJM2</accession>
<organism evidence="2 3">
    <name type="scientific">Anaeromyxobacter dehalogenans (strain 2CP-C)</name>
    <dbReference type="NCBI Taxonomy" id="290397"/>
    <lineage>
        <taxon>Bacteria</taxon>
        <taxon>Pseudomonadati</taxon>
        <taxon>Myxococcota</taxon>
        <taxon>Myxococcia</taxon>
        <taxon>Myxococcales</taxon>
        <taxon>Cystobacterineae</taxon>
        <taxon>Anaeromyxobacteraceae</taxon>
        <taxon>Anaeromyxobacter</taxon>
    </lineage>
</organism>
<protein>
    <submittedName>
        <fullName evidence="2">Uncharacterized protein</fullName>
    </submittedName>
</protein>
<sequence>MRYCEGRPESGARPLTPGERAWAAALRRRLAVRAGLAALAGPLALATVPLAPWFARHVVRLGERMAYAAGTGWMGLVLLLGVPATVLLVRDGLRAWRTLARDLDEGVAVRFGDGAGALEVLPRSGRVLPAAARGRARRVAVGEAAAVPADPVTWALPVSEVPEALQVGGWVKRALTPEEKDEIAAFAARVARFPWALAILTLGLLAAAAGRAGAHAAAPATAALWVLAAGLGWWRVASARSMAAQLRADVREGWVMRATAGATAGDEMLPASRAAWARGGAPAAWRLRRRARV</sequence>
<dbReference type="HOGENOM" id="CLU_955273_0_0_7"/>